<keyword evidence="16" id="KW-1185">Reference proteome</keyword>
<keyword evidence="12" id="KW-0472">Membrane</keyword>
<name>A0ABM0GLG0_SACKO</name>
<evidence type="ECO:0000256" key="4">
    <source>
        <dbReference type="ARBA" id="ARBA00011819"/>
    </source>
</evidence>
<organism evidence="16 17">
    <name type="scientific">Saccoglossus kowalevskii</name>
    <name type="common">Acorn worm</name>
    <dbReference type="NCBI Taxonomy" id="10224"/>
    <lineage>
        <taxon>Eukaryota</taxon>
        <taxon>Metazoa</taxon>
        <taxon>Hemichordata</taxon>
        <taxon>Enteropneusta</taxon>
        <taxon>Harrimaniidae</taxon>
        <taxon>Saccoglossus</taxon>
    </lineage>
</organism>
<evidence type="ECO:0000256" key="14">
    <source>
        <dbReference type="ARBA" id="ARBA00031791"/>
    </source>
</evidence>
<dbReference type="PANTHER" id="PTHR12731">
    <property type="entry name" value="TRANSLOCON-ASSOCIATED PROTEIN, DELTA SUBUNIT"/>
    <property type="match status" value="1"/>
</dbReference>
<dbReference type="PANTHER" id="PTHR12731:SF1">
    <property type="entry name" value="TRANSLOCON-ASSOCIATED PROTEIN SUBUNIT DELTA"/>
    <property type="match status" value="1"/>
</dbReference>
<evidence type="ECO:0000256" key="3">
    <source>
        <dbReference type="ARBA" id="ARBA00009294"/>
    </source>
</evidence>
<evidence type="ECO:0000256" key="1">
    <source>
        <dbReference type="ARBA" id="ARBA00002838"/>
    </source>
</evidence>
<comment type="subcellular location">
    <subcellularLocation>
        <location evidence="2">Endoplasmic reticulum membrane</location>
        <topology evidence="2">Single-pass type I membrane protein</topology>
    </subcellularLocation>
</comment>
<comment type="similarity">
    <text evidence="3">Belongs to the TRAP-delta family.</text>
</comment>
<comment type="subunit">
    <text evidence="4">Heterotetramer of TRAP-alpha, TRAP-beta, TRAP-delta and TRAP-gamma.</text>
</comment>
<evidence type="ECO:0000313" key="16">
    <source>
        <dbReference type="Proteomes" id="UP000694865"/>
    </source>
</evidence>
<evidence type="ECO:0000256" key="9">
    <source>
        <dbReference type="ARBA" id="ARBA00022824"/>
    </source>
</evidence>
<dbReference type="InterPro" id="IPR008855">
    <property type="entry name" value="TRAP-delta"/>
</dbReference>
<evidence type="ECO:0000256" key="7">
    <source>
        <dbReference type="ARBA" id="ARBA00022692"/>
    </source>
</evidence>
<feature type="chain" id="PRO_5047158360" description="Translocon-associated protein subunit delta" evidence="15">
    <location>
        <begin position="23"/>
        <end position="174"/>
    </location>
</feature>
<evidence type="ECO:0000256" key="13">
    <source>
        <dbReference type="ARBA" id="ARBA00023157"/>
    </source>
</evidence>
<feature type="signal peptide" evidence="15">
    <location>
        <begin position="1"/>
        <end position="22"/>
    </location>
</feature>
<keyword evidence="10" id="KW-0832">Ubl conjugation</keyword>
<evidence type="ECO:0000256" key="11">
    <source>
        <dbReference type="ARBA" id="ARBA00022989"/>
    </source>
</evidence>
<dbReference type="RefSeq" id="XP_002732525.1">
    <property type="nucleotide sequence ID" value="XM_002732479.2"/>
</dbReference>
<evidence type="ECO:0000256" key="10">
    <source>
        <dbReference type="ARBA" id="ARBA00022843"/>
    </source>
</evidence>
<dbReference type="Pfam" id="PF05404">
    <property type="entry name" value="TRAP-delta"/>
    <property type="match status" value="1"/>
</dbReference>
<gene>
    <name evidence="17" type="primary">LOC100372566</name>
</gene>
<keyword evidence="9" id="KW-0256">Endoplasmic reticulum</keyword>
<evidence type="ECO:0000256" key="2">
    <source>
        <dbReference type="ARBA" id="ARBA00004115"/>
    </source>
</evidence>
<keyword evidence="6" id="KW-1017">Isopeptide bond</keyword>
<evidence type="ECO:0000256" key="15">
    <source>
        <dbReference type="SAM" id="SignalP"/>
    </source>
</evidence>
<comment type="function">
    <text evidence="1">TRAP proteins are part of a complex whose function is to bind calcium to the ER membrane and thereby regulate the retention of ER resident proteins.</text>
</comment>
<keyword evidence="8 15" id="KW-0732">Signal</keyword>
<evidence type="ECO:0000256" key="6">
    <source>
        <dbReference type="ARBA" id="ARBA00022499"/>
    </source>
</evidence>
<keyword evidence="13" id="KW-1015">Disulfide bond</keyword>
<evidence type="ECO:0000256" key="8">
    <source>
        <dbReference type="ARBA" id="ARBA00022729"/>
    </source>
</evidence>
<dbReference type="GeneID" id="100372566"/>
<protein>
    <recommendedName>
        <fullName evidence="5">Translocon-associated protein subunit delta</fullName>
    </recommendedName>
    <alternativeName>
        <fullName evidence="14">Signal sequence receptor subunit delta</fullName>
    </alternativeName>
</protein>
<keyword evidence="11" id="KW-1133">Transmembrane helix</keyword>
<accession>A0ABM0GLG0</accession>
<reference evidence="17" key="1">
    <citation type="submission" date="2025-08" db="UniProtKB">
        <authorList>
            <consortium name="RefSeq"/>
        </authorList>
    </citation>
    <scope>IDENTIFICATION</scope>
    <source>
        <tissue evidence="17">Testes</tissue>
    </source>
</reference>
<keyword evidence="7" id="KW-0812">Transmembrane</keyword>
<proteinExistence type="inferred from homology"/>
<dbReference type="Proteomes" id="UP000694865">
    <property type="component" value="Unplaced"/>
</dbReference>
<sequence length="174" mass="19559">MAATYAAVICAFLVFLTFTVHGEACTSPQILNERVYSTEESFTASETAFIVEFALSCKDGDKDLFLHADINGRQYPVSRIIDGNNEYQVSWTDEHKTTPTGQYVIKFYDEDGYSKLRKAQRSGESLSEIKPLFDVQFNHRGVSTGPYVQTEVLAAFVGFSVWYMAYNAKSKIQA</sequence>
<evidence type="ECO:0000256" key="5">
    <source>
        <dbReference type="ARBA" id="ARBA00014387"/>
    </source>
</evidence>
<evidence type="ECO:0000256" key="12">
    <source>
        <dbReference type="ARBA" id="ARBA00023136"/>
    </source>
</evidence>
<evidence type="ECO:0000313" key="17">
    <source>
        <dbReference type="RefSeq" id="XP_002732525.1"/>
    </source>
</evidence>